<dbReference type="PANTHER" id="PTHR48085">
    <property type="entry name" value="CADMIUM/ZINC-TRANSPORTING ATPASE HMA2-RELATED"/>
    <property type="match status" value="1"/>
</dbReference>
<feature type="transmembrane region" description="Helical" evidence="10">
    <location>
        <begin position="28"/>
        <end position="52"/>
    </location>
</feature>
<dbReference type="InterPro" id="IPR059000">
    <property type="entry name" value="ATPase_P-type_domA"/>
</dbReference>
<dbReference type="GO" id="GO:0016887">
    <property type="term" value="F:ATP hydrolysis activity"/>
    <property type="evidence" value="ECO:0007669"/>
    <property type="project" value="InterPro"/>
</dbReference>
<evidence type="ECO:0000313" key="13">
    <source>
        <dbReference type="Proteomes" id="UP000318704"/>
    </source>
</evidence>
<evidence type="ECO:0000256" key="4">
    <source>
        <dbReference type="ARBA" id="ARBA00022723"/>
    </source>
</evidence>
<feature type="transmembrane region" description="Helical" evidence="10">
    <location>
        <begin position="260"/>
        <end position="279"/>
    </location>
</feature>
<dbReference type="PANTHER" id="PTHR48085:SF5">
    <property type="entry name" value="CADMIUM_ZINC-TRANSPORTING ATPASE HMA4-RELATED"/>
    <property type="match status" value="1"/>
</dbReference>
<dbReference type="GO" id="GO:0016463">
    <property type="term" value="F:P-type zinc transporter activity"/>
    <property type="evidence" value="ECO:0007669"/>
    <property type="project" value="UniProtKB-EC"/>
</dbReference>
<keyword evidence="4 10" id="KW-0479">Metal-binding</keyword>
<evidence type="ECO:0000313" key="12">
    <source>
        <dbReference type="EMBL" id="QDT97775.1"/>
    </source>
</evidence>
<name>A0A517VXP9_9PLAN</name>
<evidence type="ECO:0000256" key="1">
    <source>
        <dbReference type="ARBA" id="ARBA00004370"/>
    </source>
</evidence>
<keyword evidence="7 10" id="KW-0472">Membrane</keyword>
<dbReference type="PROSITE" id="PS00154">
    <property type="entry name" value="ATPASE_E1_E2"/>
    <property type="match status" value="1"/>
</dbReference>
<evidence type="ECO:0000256" key="3">
    <source>
        <dbReference type="ARBA" id="ARBA00022692"/>
    </source>
</evidence>
<evidence type="ECO:0000256" key="6">
    <source>
        <dbReference type="ARBA" id="ARBA00022989"/>
    </source>
</evidence>
<dbReference type="AlphaFoldDB" id="A0A517VXP9"/>
<dbReference type="SFLD" id="SFLDS00003">
    <property type="entry name" value="Haloacid_Dehalogenase"/>
    <property type="match status" value="1"/>
</dbReference>
<dbReference type="InterPro" id="IPR051014">
    <property type="entry name" value="Cation_Transport_ATPase_IB"/>
</dbReference>
<dbReference type="GO" id="GO:0046872">
    <property type="term" value="F:metal ion binding"/>
    <property type="evidence" value="ECO:0007669"/>
    <property type="project" value="UniProtKB-KW"/>
</dbReference>
<dbReference type="GO" id="GO:0015086">
    <property type="term" value="F:cadmium ion transmembrane transporter activity"/>
    <property type="evidence" value="ECO:0007669"/>
    <property type="project" value="TreeGrafter"/>
</dbReference>
<feature type="transmembrane region" description="Helical" evidence="10">
    <location>
        <begin position="593"/>
        <end position="612"/>
    </location>
</feature>
<sequence length="651" mass="68390">MSTVDTPVARRIQQDLDAGMTQGERVRLGLRIGTALAAGVLLAAAATVDSLFTVEQRPVAECLKAVAAILVLLPILREALQGLLTGSSNAYSAQLVAIASLAALSVGDFVTAALIPIILSVAFFLEERSVLGAQAAIEGLKSLQSRTARRLDDRGIEHEVDTNDLLHGDLVVVRPGETIPADGEVTEGHSAVDQSTITGESTPQDVGPGTQLFAGTINHNGLLRVRVTSAGNTSTLGKILDLLHEAEQSKTEVLRLIESYAKYFVLGVLLVAGISLFLSRDLSRAIAVLVVGCPGPFILAGPAAMVAALAAATRKGILIKNAKFLEALTEVDSVIFDKTGTVTLGKLQVLSLAAHEVSESELLAAAARCASASQHPVSRAITAYAVKEQLPETHETFGAQELPGRGVVVDTEQGQILLGRRAWLAESGFDLPAAPEHAGPIVWVASRDQSQQRCLGAVLLADYAREDARQVVDDLRQLGVLRTTLLTGDRQEVAGKIADDVGLDNVVSEVLPGHKREVVRAERQAGYRVMVVGDGVNDAPALASSDIGVAMGAAGAEIALHSADVVLMTERLDRLPYAIGLARRTRKTIHRNVIVGVGLTVFMMGLASAGAISPIAGAVVQNVGELFVIVNSAALLRDPARAPDSPMRQTD</sequence>
<dbReference type="Proteomes" id="UP000318704">
    <property type="component" value="Chromosome"/>
</dbReference>
<dbReference type="InterPro" id="IPR027256">
    <property type="entry name" value="P-typ_ATPase_IB"/>
</dbReference>
<dbReference type="InterPro" id="IPR001757">
    <property type="entry name" value="P_typ_ATPase"/>
</dbReference>
<protein>
    <recommendedName>
        <fullName evidence="8">P-type Zn(2+) transporter</fullName>
        <ecNumber evidence="8">7.2.2.12</ecNumber>
    </recommendedName>
</protein>
<evidence type="ECO:0000256" key="2">
    <source>
        <dbReference type="ARBA" id="ARBA00006024"/>
    </source>
</evidence>
<dbReference type="GO" id="GO:0005524">
    <property type="term" value="F:ATP binding"/>
    <property type="evidence" value="ECO:0007669"/>
    <property type="project" value="UniProtKB-UniRule"/>
</dbReference>
<keyword evidence="3 10" id="KW-0812">Transmembrane</keyword>
<dbReference type="EMBL" id="CP037920">
    <property type="protein sequence ID" value="QDT97775.1"/>
    <property type="molecule type" value="Genomic_DNA"/>
</dbReference>
<dbReference type="SUPFAM" id="SSF81653">
    <property type="entry name" value="Calcium ATPase, transduction domain A"/>
    <property type="match status" value="1"/>
</dbReference>
<gene>
    <name evidence="12" type="primary">cadA_1</name>
    <name evidence="12" type="ORF">V144x_32570</name>
</gene>
<dbReference type="EC" id="7.2.2.12" evidence="8"/>
<keyword evidence="12" id="KW-0378">Hydrolase</keyword>
<dbReference type="RefSeq" id="WP_144986071.1">
    <property type="nucleotide sequence ID" value="NZ_CP037920.1"/>
</dbReference>
<dbReference type="GO" id="GO:0005886">
    <property type="term" value="C:plasma membrane"/>
    <property type="evidence" value="ECO:0007669"/>
    <property type="project" value="UniProtKB-SubCell"/>
</dbReference>
<dbReference type="SFLD" id="SFLDG00002">
    <property type="entry name" value="C1.7:_P-type_atpase_like"/>
    <property type="match status" value="1"/>
</dbReference>
<keyword evidence="6 10" id="KW-1133">Transmembrane helix</keyword>
<dbReference type="InterPro" id="IPR023298">
    <property type="entry name" value="ATPase_P-typ_TM_dom_sf"/>
</dbReference>
<dbReference type="PRINTS" id="PR00120">
    <property type="entry name" value="HATPASE"/>
</dbReference>
<dbReference type="Pfam" id="PF00122">
    <property type="entry name" value="E1-E2_ATPase"/>
    <property type="match status" value="1"/>
</dbReference>
<dbReference type="NCBIfam" id="TIGR01525">
    <property type="entry name" value="ATPase-IB_hvy"/>
    <property type="match status" value="1"/>
</dbReference>
<accession>A0A517VXP9</accession>
<evidence type="ECO:0000256" key="10">
    <source>
        <dbReference type="RuleBase" id="RU362081"/>
    </source>
</evidence>
<reference evidence="12 13" key="1">
    <citation type="submission" date="2019-03" db="EMBL/GenBank/DDBJ databases">
        <title>Deep-cultivation of Planctomycetes and their phenomic and genomic characterization uncovers novel biology.</title>
        <authorList>
            <person name="Wiegand S."/>
            <person name="Jogler M."/>
            <person name="Boedeker C."/>
            <person name="Pinto D."/>
            <person name="Vollmers J."/>
            <person name="Rivas-Marin E."/>
            <person name="Kohn T."/>
            <person name="Peeters S.H."/>
            <person name="Heuer A."/>
            <person name="Rast P."/>
            <person name="Oberbeckmann S."/>
            <person name="Bunk B."/>
            <person name="Jeske O."/>
            <person name="Meyerdierks A."/>
            <person name="Storesund J.E."/>
            <person name="Kallscheuer N."/>
            <person name="Luecker S."/>
            <person name="Lage O.M."/>
            <person name="Pohl T."/>
            <person name="Merkel B.J."/>
            <person name="Hornburger P."/>
            <person name="Mueller R.-W."/>
            <person name="Bruemmer F."/>
            <person name="Labrenz M."/>
            <person name="Spormann A.M."/>
            <person name="Op den Camp H."/>
            <person name="Overmann J."/>
            <person name="Amann R."/>
            <person name="Jetten M.S.M."/>
            <person name="Mascher T."/>
            <person name="Medema M.H."/>
            <person name="Devos D.P."/>
            <person name="Kaster A.-K."/>
            <person name="Ovreas L."/>
            <person name="Rohde M."/>
            <person name="Galperin M.Y."/>
            <person name="Jogler C."/>
        </authorList>
    </citation>
    <scope>NUCLEOTIDE SEQUENCE [LARGE SCALE GENOMIC DNA]</scope>
    <source>
        <strain evidence="12 13">V144</strain>
    </source>
</reference>
<keyword evidence="10" id="KW-0547">Nucleotide-binding</keyword>
<evidence type="ECO:0000259" key="11">
    <source>
        <dbReference type="Pfam" id="PF00122"/>
    </source>
</evidence>
<dbReference type="KEGG" id="gaw:V144x_32570"/>
<dbReference type="Gene3D" id="2.70.150.10">
    <property type="entry name" value="Calcium-transporting ATPase, cytoplasmic transduction domain A"/>
    <property type="match status" value="1"/>
</dbReference>
<dbReference type="Pfam" id="PF00702">
    <property type="entry name" value="Hydrolase"/>
    <property type="match status" value="1"/>
</dbReference>
<evidence type="ECO:0000256" key="7">
    <source>
        <dbReference type="ARBA" id="ARBA00023136"/>
    </source>
</evidence>
<evidence type="ECO:0000256" key="9">
    <source>
        <dbReference type="ARBA" id="ARBA00047308"/>
    </source>
</evidence>
<keyword evidence="10" id="KW-0067">ATP-binding</keyword>
<dbReference type="Gene3D" id="3.40.1110.10">
    <property type="entry name" value="Calcium-transporting ATPase, cytoplasmic domain N"/>
    <property type="match status" value="1"/>
</dbReference>
<comment type="subcellular location">
    <subcellularLocation>
        <location evidence="10">Cell membrane</location>
    </subcellularLocation>
    <subcellularLocation>
        <location evidence="1">Membrane</location>
    </subcellularLocation>
</comment>
<dbReference type="PRINTS" id="PR00119">
    <property type="entry name" value="CATATPASE"/>
</dbReference>
<dbReference type="InterPro" id="IPR023214">
    <property type="entry name" value="HAD_sf"/>
</dbReference>
<dbReference type="InterPro" id="IPR044492">
    <property type="entry name" value="P_typ_ATPase_HD_dom"/>
</dbReference>
<dbReference type="Gene3D" id="3.40.50.1000">
    <property type="entry name" value="HAD superfamily/HAD-like"/>
    <property type="match status" value="1"/>
</dbReference>
<feature type="domain" description="P-type ATPase A" evidence="11">
    <location>
        <begin position="143"/>
        <end position="243"/>
    </location>
</feature>
<dbReference type="InterPro" id="IPR036412">
    <property type="entry name" value="HAD-like_sf"/>
</dbReference>
<keyword evidence="10" id="KW-1003">Cell membrane</keyword>
<evidence type="ECO:0000256" key="5">
    <source>
        <dbReference type="ARBA" id="ARBA00022967"/>
    </source>
</evidence>
<dbReference type="FunFam" id="2.70.150.10:FF:000002">
    <property type="entry name" value="Copper-transporting ATPase 1, putative"/>
    <property type="match status" value="1"/>
</dbReference>
<dbReference type="SUPFAM" id="SSF56784">
    <property type="entry name" value="HAD-like"/>
    <property type="match status" value="1"/>
</dbReference>
<dbReference type="InterPro" id="IPR018303">
    <property type="entry name" value="ATPase_P-typ_P_site"/>
</dbReference>
<proteinExistence type="inferred from homology"/>
<feature type="transmembrane region" description="Helical" evidence="10">
    <location>
        <begin position="285"/>
        <end position="311"/>
    </location>
</feature>
<dbReference type="NCBIfam" id="TIGR01494">
    <property type="entry name" value="ATPase_P-type"/>
    <property type="match status" value="1"/>
</dbReference>
<comment type="catalytic activity">
    <reaction evidence="9">
        <text>Zn(2+)(in) + ATP + H2O = Zn(2+)(out) + ADP + phosphate + H(+)</text>
        <dbReference type="Rhea" id="RHEA:20621"/>
        <dbReference type="ChEBI" id="CHEBI:15377"/>
        <dbReference type="ChEBI" id="CHEBI:15378"/>
        <dbReference type="ChEBI" id="CHEBI:29105"/>
        <dbReference type="ChEBI" id="CHEBI:30616"/>
        <dbReference type="ChEBI" id="CHEBI:43474"/>
        <dbReference type="ChEBI" id="CHEBI:456216"/>
        <dbReference type="EC" id="7.2.2.12"/>
    </reaction>
</comment>
<keyword evidence="5" id="KW-1278">Translocase</keyword>
<dbReference type="InterPro" id="IPR023299">
    <property type="entry name" value="ATPase_P-typ_cyto_dom_N"/>
</dbReference>
<evidence type="ECO:0000256" key="8">
    <source>
        <dbReference type="ARBA" id="ARBA00039097"/>
    </source>
</evidence>
<dbReference type="SUPFAM" id="SSF81665">
    <property type="entry name" value="Calcium ATPase, transmembrane domain M"/>
    <property type="match status" value="1"/>
</dbReference>
<organism evidence="12 13">
    <name type="scientific">Gimesia aquarii</name>
    <dbReference type="NCBI Taxonomy" id="2527964"/>
    <lineage>
        <taxon>Bacteria</taxon>
        <taxon>Pseudomonadati</taxon>
        <taxon>Planctomycetota</taxon>
        <taxon>Planctomycetia</taxon>
        <taxon>Planctomycetales</taxon>
        <taxon>Planctomycetaceae</taxon>
        <taxon>Gimesia</taxon>
    </lineage>
</organism>
<dbReference type="SFLD" id="SFLDF00027">
    <property type="entry name" value="p-type_atpase"/>
    <property type="match status" value="1"/>
</dbReference>
<comment type="similarity">
    <text evidence="2 10">Belongs to the cation transport ATPase (P-type) (TC 3.A.3) family. Type IB subfamily.</text>
</comment>
<feature type="transmembrane region" description="Helical" evidence="10">
    <location>
        <begin position="96"/>
        <end position="125"/>
    </location>
</feature>
<dbReference type="InterPro" id="IPR008250">
    <property type="entry name" value="ATPase_P-typ_transduc_dom_A_sf"/>
</dbReference>